<accession>A0ACB9RLD8</accession>
<evidence type="ECO:0000313" key="2">
    <source>
        <dbReference type="Proteomes" id="UP001057402"/>
    </source>
</evidence>
<name>A0ACB9RLD8_9MYRT</name>
<sequence length="108" mass="11516">MSPRASPSSSYNYDARTSERASYDVRGKVTRDPYAMVRDNGYFGTRSVSILVVIMISLLVLPSLLPPLAPPPAVLLLVPVLLMAFLVLLAFSPGQFPNASALAAAPPV</sequence>
<protein>
    <submittedName>
        <fullName evidence="1">Uncharacterized protein</fullName>
    </submittedName>
</protein>
<dbReference type="Proteomes" id="UP001057402">
    <property type="component" value="Chromosome 4"/>
</dbReference>
<reference evidence="2" key="1">
    <citation type="journal article" date="2023" name="Front. Plant Sci.">
        <title>Chromosomal-level genome assembly of Melastoma candidum provides insights into trichome evolution.</title>
        <authorList>
            <person name="Zhong Y."/>
            <person name="Wu W."/>
            <person name="Sun C."/>
            <person name="Zou P."/>
            <person name="Liu Y."/>
            <person name="Dai S."/>
            <person name="Zhou R."/>
        </authorList>
    </citation>
    <scope>NUCLEOTIDE SEQUENCE [LARGE SCALE GENOMIC DNA]</scope>
</reference>
<evidence type="ECO:0000313" key="1">
    <source>
        <dbReference type="EMBL" id="KAI4378439.1"/>
    </source>
</evidence>
<proteinExistence type="predicted"/>
<comment type="caution">
    <text evidence="1">The sequence shown here is derived from an EMBL/GenBank/DDBJ whole genome shotgun (WGS) entry which is preliminary data.</text>
</comment>
<gene>
    <name evidence="1" type="ORF">MLD38_015919</name>
</gene>
<organism evidence="1 2">
    <name type="scientific">Melastoma candidum</name>
    <dbReference type="NCBI Taxonomy" id="119954"/>
    <lineage>
        <taxon>Eukaryota</taxon>
        <taxon>Viridiplantae</taxon>
        <taxon>Streptophyta</taxon>
        <taxon>Embryophyta</taxon>
        <taxon>Tracheophyta</taxon>
        <taxon>Spermatophyta</taxon>
        <taxon>Magnoliopsida</taxon>
        <taxon>eudicotyledons</taxon>
        <taxon>Gunneridae</taxon>
        <taxon>Pentapetalae</taxon>
        <taxon>rosids</taxon>
        <taxon>malvids</taxon>
        <taxon>Myrtales</taxon>
        <taxon>Melastomataceae</taxon>
        <taxon>Melastomatoideae</taxon>
        <taxon>Melastomateae</taxon>
        <taxon>Melastoma</taxon>
    </lineage>
</organism>
<dbReference type="EMBL" id="CM042883">
    <property type="protein sequence ID" value="KAI4378439.1"/>
    <property type="molecule type" value="Genomic_DNA"/>
</dbReference>
<keyword evidence="2" id="KW-1185">Reference proteome</keyword>